<evidence type="ECO:0000313" key="7">
    <source>
        <dbReference type="EMBL" id="OOQ83381.1"/>
    </source>
</evidence>
<keyword evidence="4" id="KW-0560">Oxidoreductase</keyword>
<comment type="similarity">
    <text evidence="1">Belongs to the oxygen-dependent FAD-linked oxidoreductase family.</text>
</comment>
<comment type="caution">
    <text evidence="7">The sequence shown here is derived from an EMBL/GenBank/DDBJ whole genome shotgun (WGS) entry which is preliminary data.</text>
</comment>
<evidence type="ECO:0000256" key="3">
    <source>
        <dbReference type="ARBA" id="ARBA00022827"/>
    </source>
</evidence>
<dbReference type="UniPathway" id="UPA00057">
    <property type="reaction ID" value="UER00099"/>
</dbReference>
<dbReference type="Gene3D" id="3.30.465.10">
    <property type="match status" value="1"/>
</dbReference>
<dbReference type="SUPFAM" id="SSF56176">
    <property type="entry name" value="FAD-binding/transporter-associated domain-like"/>
    <property type="match status" value="1"/>
</dbReference>
<dbReference type="GO" id="GO:0019287">
    <property type="term" value="P:isopentenyl diphosphate biosynthetic process, mevalonate pathway"/>
    <property type="evidence" value="ECO:0007669"/>
    <property type="project" value="UniProtKB-UniPathway"/>
</dbReference>
<dbReference type="PANTHER" id="PTHR42973">
    <property type="entry name" value="BINDING OXIDOREDUCTASE, PUTATIVE (AFU_ORTHOLOGUE AFUA_1G17690)-RELATED"/>
    <property type="match status" value="1"/>
</dbReference>
<dbReference type="InterPro" id="IPR029063">
    <property type="entry name" value="SAM-dependent_MTases_sf"/>
</dbReference>
<gene>
    <name evidence="7" type="ORF">PEBR_35035</name>
</gene>
<dbReference type="PROSITE" id="PS51387">
    <property type="entry name" value="FAD_PCMH"/>
    <property type="match status" value="1"/>
</dbReference>
<feature type="region of interest" description="Disordered" evidence="5">
    <location>
        <begin position="891"/>
        <end position="929"/>
    </location>
</feature>
<sequence>MTTLESLERALRQEAESIEMVSCVREPLTDTQYSIGFEILLRDSGWITYRDFIIPHLTQLLTPFLKSPIQISVLEIGPGPRSVLGQIPSVLRQRIRKYTAYEPNELFATRIKESLSSSSEMEPPLPCLEVPPIVHQMPFNLHESGAHFERFDVILFCHSMYGMISKTRIIEHTVEMLVEKPRFGMVVVFHRAGCLTFDGLVSHQTASFSTGAVSVANDDCELDRFAPFVAGFTLQDFSKFAALRKSWRKVCRALSRSNEAYPNQLFFNAPEIMTAFTRHATSLEDLKAQVPLLDVNQVVKNREALSHHPASVVRPTEIQHIQQCVRWARKNHVGLTFVGGCHSGHCRWPNVVAIDMSAFDKVHILAAEEDDEDSGSKQDPLVIAEAGCKTGDIVRKAMAAGLTVPLGSRPSVGAGLWLQGGIGHLARLYGLSCDAVVGAIIVSVKDGRLLCVGRVPAQHRPPDAVCPENEADLLWAIKGAGTNFGIVVSVVFKAYPATTHKVRNWIIPLIDDHDARFKINYIDLYAAQRLPENCSVDMFIYHDKDQVQLGLTLFESSTAEVNSMTATIGTVLGPEKSFKAVDDVGLFETDMYVSEMHGGHGGNKTSSFKRCIFLKDIRFSPVVELLIKAIKTRPTPLCYLHLLHGGGAVRNVAADANAFGYRDWDFACVITGIWPRAQDGTDLARDVQAWVYKVAEKLLPRSWGIYSADLGPDPRDAALVSRAFGPNYPRLVCLKQILDPHNVLAYACPLRRAPATQKLIILVTGESGVGKDYCANSWASVFDTTYGNNLLARTFSISDVTKREYAAAHPGVDLTRLLHDRAYKEQHRSALTEFFNAQVACRPHLLEEHFLGVVCSAMSVDVLLITGLREQAPLATYAHLVPDNRLIEVRVQASPQTRRARRGYPDGDDGDDGDDGEGDGEELTPSKYSPTLVYRNEETGIELVRHFAVCFLLPLVSEDIQRLARMVRPVPGFPRPNMTFQHVLGIAKHPEGLALCTRLLENLLFSDWIRVSAIACCETGGFTFASPLAEKVKKPIAMIREAGKLPPPKISVTKSASHISASTPSGSKEQVIEMEMYLILEGSLVVVVDDVLATGRTLCAVLELLGKAGVRQQDIIVLVVAEFPAHRGRKLLYERGFGSVNIRSLLVFDGA</sequence>
<dbReference type="GO" id="GO:0006695">
    <property type="term" value="P:cholesterol biosynthetic process"/>
    <property type="evidence" value="ECO:0007669"/>
    <property type="project" value="InterPro"/>
</dbReference>
<dbReference type="InterPro" id="IPR016166">
    <property type="entry name" value="FAD-bd_PCMH"/>
</dbReference>
<dbReference type="InterPro" id="IPR000836">
    <property type="entry name" value="PRTase_dom"/>
</dbReference>
<dbReference type="Pfam" id="PF00156">
    <property type="entry name" value="Pribosyltran"/>
    <property type="match status" value="1"/>
</dbReference>
<dbReference type="GO" id="GO:0071949">
    <property type="term" value="F:FAD binding"/>
    <property type="evidence" value="ECO:0007669"/>
    <property type="project" value="InterPro"/>
</dbReference>
<evidence type="ECO:0000256" key="1">
    <source>
        <dbReference type="ARBA" id="ARBA00005466"/>
    </source>
</evidence>
<dbReference type="Gene3D" id="3.40.50.300">
    <property type="entry name" value="P-loop containing nucleotide triphosphate hydrolases"/>
    <property type="match status" value="1"/>
</dbReference>
<dbReference type="Gene3D" id="3.40.50.2020">
    <property type="match status" value="1"/>
</dbReference>
<evidence type="ECO:0000256" key="2">
    <source>
        <dbReference type="ARBA" id="ARBA00022630"/>
    </source>
</evidence>
<dbReference type="PANTHER" id="PTHR42973:SF25">
    <property type="entry name" value="PHOSPHOMEVALONATE KINASE"/>
    <property type="match status" value="1"/>
</dbReference>
<dbReference type="CDD" id="cd06223">
    <property type="entry name" value="PRTases_typeI"/>
    <property type="match status" value="1"/>
</dbReference>
<dbReference type="InterPro" id="IPR016169">
    <property type="entry name" value="FAD-bd_PCMH_sub2"/>
</dbReference>
<name>A0A1S9RDE0_PENBI</name>
<reference evidence="8" key="1">
    <citation type="submission" date="2015-09" db="EMBL/GenBank/DDBJ databases">
        <authorList>
            <person name="Fill T.P."/>
            <person name="Baretta J.F."/>
            <person name="de Almeida L.G."/>
            <person name="Rocha M."/>
            <person name="de Souza D.H."/>
            <person name="Malavazi I."/>
            <person name="Cerdeira L.T."/>
            <person name="Hong H."/>
            <person name="Samborskyy M."/>
            <person name="de Vasconcelos A.T."/>
            <person name="Leadlay P."/>
            <person name="Rodrigues-Filho E."/>
        </authorList>
    </citation>
    <scope>NUCLEOTIDE SEQUENCE [LARGE SCALE GENOMIC DNA]</scope>
    <source>
        <strain evidence="8">LaBioMMi 136</strain>
    </source>
</reference>
<dbReference type="InterPro" id="IPR005919">
    <property type="entry name" value="Pmev_kin_anim"/>
</dbReference>
<evidence type="ECO:0000256" key="4">
    <source>
        <dbReference type="ARBA" id="ARBA00023002"/>
    </source>
</evidence>
<dbReference type="GO" id="GO:0005737">
    <property type="term" value="C:cytoplasm"/>
    <property type="evidence" value="ECO:0007669"/>
    <property type="project" value="InterPro"/>
</dbReference>
<keyword evidence="2" id="KW-0285">Flavoprotein</keyword>
<keyword evidence="7" id="KW-0808">Transferase</keyword>
<dbReference type="EMBL" id="LJBN01000198">
    <property type="protein sequence ID" value="OOQ83381.1"/>
    <property type="molecule type" value="Genomic_DNA"/>
</dbReference>
<protein>
    <submittedName>
        <fullName evidence="7">Phosphoribosyl transferase domain protein</fullName>
    </submittedName>
</protein>
<dbReference type="InterPro" id="IPR029057">
    <property type="entry name" value="PRTase-like"/>
</dbReference>
<dbReference type="Pfam" id="PF01565">
    <property type="entry name" value="FAD_binding_4"/>
    <property type="match status" value="1"/>
</dbReference>
<keyword evidence="3" id="KW-0274">FAD</keyword>
<dbReference type="Pfam" id="PF04275">
    <property type="entry name" value="P-mevalo_kinase"/>
    <property type="match status" value="1"/>
</dbReference>
<dbReference type="GO" id="GO:0004631">
    <property type="term" value="F:phosphomevalonate kinase activity"/>
    <property type="evidence" value="ECO:0007669"/>
    <property type="project" value="InterPro"/>
</dbReference>
<dbReference type="InterPro" id="IPR050416">
    <property type="entry name" value="FAD-linked_Oxidoreductase"/>
</dbReference>
<organism evidence="7 8">
    <name type="scientific">Penicillium brasilianum</name>
    <dbReference type="NCBI Taxonomy" id="104259"/>
    <lineage>
        <taxon>Eukaryota</taxon>
        <taxon>Fungi</taxon>
        <taxon>Dikarya</taxon>
        <taxon>Ascomycota</taxon>
        <taxon>Pezizomycotina</taxon>
        <taxon>Eurotiomycetes</taxon>
        <taxon>Eurotiomycetidae</taxon>
        <taxon>Eurotiales</taxon>
        <taxon>Aspergillaceae</taxon>
        <taxon>Penicillium</taxon>
    </lineage>
</organism>
<evidence type="ECO:0000259" key="6">
    <source>
        <dbReference type="PROSITE" id="PS51387"/>
    </source>
</evidence>
<dbReference type="InterPro" id="IPR006094">
    <property type="entry name" value="Oxid_FAD_bind_N"/>
</dbReference>
<dbReference type="AlphaFoldDB" id="A0A1S9RDE0"/>
<dbReference type="Gene3D" id="3.40.50.150">
    <property type="entry name" value="Vaccinia Virus protein VP39"/>
    <property type="match status" value="1"/>
</dbReference>
<dbReference type="InterPro" id="IPR027417">
    <property type="entry name" value="P-loop_NTPase"/>
</dbReference>
<dbReference type="GO" id="GO:0016491">
    <property type="term" value="F:oxidoreductase activity"/>
    <property type="evidence" value="ECO:0007669"/>
    <property type="project" value="UniProtKB-KW"/>
</dbReference>
<evidence type="ECO:0000313" key="8">
    <source>
        <dbReference type="Proteomes" id="UP000190744"/>
    </source>
</evidence>
<proteinExistence type="inferred from homology"/>
<evidence type="ECO:0000256" key="5">
    <source>
        <dbReference type="SAM" id="MobiDB-lite"/>
    </source>
</evidence>
<dbReference type="Gene3D" id="3.40.462.20">
    <property type="match status" value="1"/>
</dbReference>
<dbReference type="InterPro" id="IPR036318">
    <property type="entry name" value="FAD-bd_PCMH-like_sf"/>
</dbReference>
<feature type="domain" description="FAD-binding PCMH-type" evidence="6">
    <location>
        <begin position="305"/>
        <end position="497"/>
    </location>
</feature>
<dbReference type="SUPFAM" id="SSF53271">
    <property type="entry name" value="PRTase-like"/>
    <property type="match status" value="1"/>
</dbReference>
<feature type="compositionally biased region" description="Acidic residues" evidence="5">
    <location>
        <begin position="906"/>
        <end position="922"/>
    </location>
</feature>
<dbReference type="Proteomes" id="UP000190744">
    <property type="component" value="Unassembled WGS sequence"/>
</dbReference>
<accession>A0A1S9RDE0</accession>